<feature type="non-terminal residue" evidence="2">
    <location>
        <position position="114"/>
    </location>
</feature>
<protein>
    <submittedName>
        <fullName evidence="2">Uncharacterized protein</fullName>
    </submittedName>
</protein>
<evidence type="ECO:0000256" key="1">
    <source>
        <dbReference type="SAM" id="MobiDB-lite"/>
    </source>
</evidence>
<gene>
    <name evidence="2" type="ORF">AYI70_g10473</name>
</gene>
<evidence type="ECO:0000313" key="2">
    <source>
        <dbReference type="EMBL" id="OMJ10198.1"/>
    </source>
</evidence>
<sequence>MSEDTNAKIQADHDRPPGRGAPRDVPVSMDQTYGQQVGQEHRGERVPDPVQGSEPENQDLRRGPKKSFCSAGPFGRPEAIQAGPATTKRLERFDEEAAAQTFSGGAAAVNITPA</sequence>
<comment type="caution">
    <text evidence="2">The sequence shown here is derived from an EMBL/GenBank/DDBJ whole genome shotgun (WGS) entry which is preliminary data.</text>
</comment>
<keyword evidence="3" id="KW-1185">Reference proteome</keyword>
<feature type="compositionally biased region" description="Polar residues" evidence="1">
    <location>
        <begin position="29"/>
        <end position="38"/>
    </location>
</feature>
<evidence type="ECO:0000313" key="3">
    <source>
        <dbReference type="Proteomes" id="UP000187283"/>
    </source>
</evidence>
<accession>A0A1R1X6C1</accession>
<dbReference type="EMBL" id="LSSN01005111">
    <property type="protein sequence ID" value="OMJ10198.1"/>
    <property type="molecule type" value="Genomic_DNA"/>
</dbReference>
<dbReference type="Proteomes" id="UP000187283">
    <property type="component" value="Unassembled WGS sequence"/>
</dbReference>
<dbReference type="AlphaFoldDB" id="A0A1R1X6C1"/>
<feature type="region of interest" description="Disordered" evidence="1">
    <location>
        <begin position="1"/>
        <end position="84"/>
    </location>
</feature>
<name>A0A1R1X6C1_9FUNG</name>
<reference evidence="2 3" key="1">
    <citation type="submission" date="2017-01" db="EMBL/GenBank/DDBJ databases">
        <authorList>
            <person name="Mah S.A."/>
            <person name="Swanson W.J."/>
            <person name="Moy G.W."/>
            <person name="Vacquier V.D."/>
        </authorList>
    </citation>
    <scope>NUCLEOTIDE SEQUENCE [LARGE SCALE GENOMIC DNA]</scope>
    <source>
        <strain evidence="2 3">GSMNP</strain>
    </source>
</reference>
<proteinExistence type="predicted"/>
<organism evidence="2 3">
    <name type="scientific">Smittium culicis</name>
    <dbReference type="NCBI Taxonomy" id="133412"/>
    <lineage>
        <taxon>Eukaryota</taxon>
        <taxon>Fungi</taxon>
        <taxon>Fungi incertae sedis</taxon>
        <taxon>Zoopagomycota</taxon>
        <taxon>Kickxellomycotina</taxon>
        <taxon>Harpellomycetes</taxon>
        <taxon>Harpellales</taxon>
        <taxon>Legeriomycetaceae</taxon>
        <taxon>Smittium</taxon>
    </lineage>
</organism>